<protein>
    <recommendedName>
        <fullName evidence="4">CARDB domain-containing protein</fullName>
    </recommendedName>
</protein>
<evidence type="ECO:0000313" key="2">
    <source>
        <dbReference type="EMBL" id="CAE6485739.1"/>
    </source>
</evidence>
<keyword evidence="1" id="KW-0812">Transmembrane</keyword>
<comment type="caution">
    <text evidence="2">The sequence shown here is derived from an EMBL/GenBank/DDBJ whole genome shotgun (WGS) entry which is preliminary data.</text>
</comment>
<organism evidence="2 3">
    <name type="scientific">Candidatus Nitrosotenuis uzonensis</name>
    <dbReference type="NCBI Taxonomy" id="1407055"/>
    <lineage>
        <taxon>Archaea</taxon>
        <taxon>Nitrososphaerota</taxon>
        <taxon>Candidatus Nitrosotenuis</taxon>
    </lineage>
</organism>
<dbReference type="Proteomes" id="UP000655759">
    <property type="component" value="Unassembled WGS sequence"/>
</dbReference>
<sequence>MTTNPFKKRRGLSPAITTLIILGIAVIAGVAVFQNFQSQSSVASARGAITVENLALIKNPSGELWLSATIKNSGNKQIDSTAVNLQVDTDSGTPGIQPFLANPSPAALNPGQTASVFVRVVDSGGSPVTSVDVGQSIPVEIRGTTPDGSVVTTPTSVMTSLA</sequence>
<name>A0A812ETU1_9ARCH</name>
<gene>
    <name evidence="2" type="ORF">NUZ5A_20048</name>
</gene>
<dbReference type="RefSeq" id="WP_205097591.1">
    <property type="nucleotide sequence ID" value="NZ_CAJNAQ010000002.1"/>
</dbReference>
<accession>A0A812ETU1</accession>
<dbReference type="EMBL" id="CAJNAQ010000002">
    <property type="protein sequence ID" value="CAE6485739.1"/>
    <property type="molecule type" value="Genomic_DNA"/>
</dbReference>
<dbReference type="AlphaFoldDB" id="A0A812ETU1"/>
<evidence type="ECO:0008006" key="4">
    <source>
        <dbReference type="Google" id="ProtNLM"/>
    </source>
</evidence>
<dbReference type="InterPro" id="IPR013373">
    <property type="entry name" value="Flagellin/pilin_N_arc"/>
</dbReference>
<keyword evidence="1" id="KW-1133">Transmembrane helix</keyword>
<dbReference type="NCBIfam" id="TIGR02537">
    <property type="entry name" value="arch_flag_Nterm"/>
    <property type="match status" value="1"/>
</dbReference>
<feature type="transmembrane region" description="Helical" evidence="1">
    <location>
        <begin position="12"/>
        <end position="33"/>
    </location>
</feature>
<keyword evidence="1" id="KW-0472">Membrane</keyword>
<evidence type="ECO:0000313" key="3">
    <source>
        <dbReference type="Proteomes" id="UP000655759"/>
    </source>
</evidence>
<proteinExistence type="predicted"/>
<reference evidence="2" key="1">
    <citation type="submission" date="2021-02" db="EMBL/GenBank/DDBJ databases">
        <authorList>
            <person name="Han P."/>
        </authorList>
    </citation>
    <scope>NUCLEOTIDE SEQUENCE</scope>
    <source>
        <strain evidence="2">Candidatus Nitrosotenuis uzonensis 5A</strain>
    </source>
</reference>
<evidence type="ECO:0000256" key="1">
    <source>
        <dbReference type="SAM" id="Phobius"/>
    </source>
</evidence>